<dbReference type="PANTHER" id="PTHR42978:SF7">
    <property type="entry name" value="METALLO-HYDROLASE RV2300C-RELATED"/>
    <property type="match status" value="1"/>
</dbReference>
<keyword evidence="5" id="KW-0862">Zinc</keyword>
<dbReference type="InterPro" id="IPR051013">
    <property type="entry name" value="MBL_superfamily_lactonases"/>
</dbReference>
<organism evidence="7 8">
    <name type="scientific">Novosphingobium humi</name>
    <dbReference type="NCBI Taxonomy" id="2282397"/>
    <lineage>
        <taxon>Bacteria</taxon>
        <taxon>Pseudomonadati</taxon>
        <taxon>Pseudomonadota</taxon>
        <taxon>Alphaproteobacteria</taxon>
        <taxon>Sphingomonadales</taxon>
        <taxon>Sphingomonadaceae</taxon>
        <taxon>Novosphingobium</taxon>
    </lineage>
</organism>
<feature type="domain" description="Metallo-beta-lactamase" evidence="6">
    <location>
        <begin position="49"/>
        <end position="266"/>
    </location>
</feature>
<evidence type="ECO:0000256" key="5">
    <source>
        <dbReference type="ARBA" id="ARBA00022833"/>
    </source>
</evidence>
<dbReference type="InterPro" id="IPR001279">
    <property type="entry name" value="Metallo-B-lactamas"/>
</dbReference>
<dbReference type="SMART" id="SM00849">
    <property type="entry name" value="Lactamase_B"/>
    <property type="match status" value="1"/>
</dbReference>
<evidence type="ECO:0000259" key="6">
    <source>
        <dbReference type="SMART" id="SM00849"/>
    </source>
</evidence>
<dbReference type="Proteomes" id="UP001218231">
    <property type="component" value="Plasmid unnamed1"/>
</dbReference>
<dbReference type="Pfam" id="PF00753">
    <property type="entry name" value="Lactamase_B"/>
    <property type="match status" value="1"/>
</dbReference>
<dbReference type="Gene3D" id="3.60.15.10">
    <property type="entry name" value="Ribonuclease Z/Hydroxyacylglutathione hydrolase-like"/>
    <property type="match status" value="1"/>
</dbReference>
<keyword evidence="8" id="KW-1185">Reference proteome</keyword>
<dbReference type="InterPro" id="IPR036866">
    <property type="entry name" value="RibonucZ/Hydroxyglut_hydro"/>
</dbReference>
<gene>
    <name evidence="7" type="ORF">PQ457_19160</name>
</gene>
<keyword evidence="7" id="KW-0614">Plasmid</keyword>
<keyword evidence="4" id="KW-0378">Hydrolase</keyword>
<evidence type="ECO:0000256" key="2">
    <source>
        <dbReference type="ARBA" id="ARBA00007749"/>
    </source>
</evidence>
<evidence type="ECO:0000256" key="4">
    <source>
        <dbReference type="ARBA" id="ARBA00022801"/>
    </source>
</evidence>
<reference evidence="7 8" key="1">
    <citation type="submission" date="2023-02" db="EMBL/GenBank/DDBJ databases">
        <title>Genome sequence of Novosphingobium humi KACC 19094.</title>
        <authorList>
            <person name="Kim S."/>
            <person name="Heo J."/>
            <person name="Kwon S.-W."/>
        </authorList>
    </citation>
    <scope>NUCLEOTIDE SEQUENCE [LARGE SCALE GENOMIC DNA]</scope>
    <source>
        <strain evidence="7 8">KACC 19094</strain>
        <plasmid evidence="7 8">unnamed1</plasmid>
    </source>
</reference>
<proteinExistence type="inferred from homology"/>
<evidence type="ECO:0000256" key="3">
    <source>
        <dbReference type="ARBA" id="ARBA00022723"/>
    </source>
</evidence>
<name>A0ABY7U0S9_9SPHN</name>
<accession>A0ABY7U0S9</accession>
<dbReference type="SUPFAM" id="SSF56281">
    <property type="entry name" value="Metallo-hydrolase/oxidoreductase"/>
    <property type="match status" value="1"/>
</dbReference>
<evidence type="ECO:0000313" key="7">
    <source>
        <dbReference type="EMBL" id="WCT79132.1"/>
    </source>
</evidence>
<keyword evidence="3" id="KW-0479">Metal-binding</keyword>
<evidence type="ECO:0000313" key="8">
    <source>
        <dbReference type="Proteomes" id="UP001218231"/>
    </source>
</evidence>
<comment type="similarity">
    <text evidence="2">Belongs to the metallo-beta-lactamase superfamily.</text>
</comment>
<dbReference type="RefSeq" id="WP_273619416.1">
    <property type="nucleotide sequence ID" value="NZ_CP117418.1"/>
</dbReference>
<geneLocation type="plasmid" evidence="7 8">
    <name>unnamed1</name>
</geneLocation>
<protein>
    <submittedName>
        <fullName evidence="7">N-acyl homoserine lactonase family protein</fullName>
    </submittedName>
</protein>
<dbReference type="PANTHER" id="PTHR42978">
    <property type="entry name" value="QUORUM-QUENCHING LACTONASE YTNP-RELATED-RELATED"/>
    <property type="match status" value="1"/>
</dbReference>
<evidence type="ECO:0000256" key="1">
    <source>
        <dbReference type="ARBA" id="ARBA00001947"/>
    </source>
</evidence>
<dbReference type="EMBL" id="CP117418">
    <property type="protein sequence ID" value="WCT79132.1"/>
    <property type="molecule type" value="Genomic_DNA"/>
</dbReference>
<sequence length="309" mass="35155">MTNPILNAFPKRDTDYSIWSLAYCQVDIMQDFFGGSGPYSNKGEVHAPMIYTLLVGGEVGGKQHVALVDCGFRNDYWLTRYAFSSWESPTDVLGRVGFKPEDVDTILVTHMHFDHMGNFEAFPNAKLYIQLDEYTGWSNAVCAAHQHETEEERAWIFSSFDPQDLIRASQGVADGRIQFVRGDEEILPGVIARLAKDSHTFGSQWFEVHTRNGPFAMAGDAVYWYSNIESMWPPGYHQGNAFNQIKVYREIRELLKQKTDRMIPGHDPQVWLRHSSWTAPSGNQIAEVNLRDNDPSRKPDNAAGKKIYI</sequence>
<comment type="cofactor">
    <cofactor evidence="1">
        <name>Zn(2+)</name>
        <dbReference type="ChEBI" id="CHEBI:29105"/>
    </cofactor>
</comment>
<dbReference type="CDD" id="cd07729">
    <property type="entry name" value="AHL_lactonase_MBL-fold"/>
    <property type="match status" value="1"/>
</dbReference>